<dbReference type="EMBL" id="JBBNAG010000002">
    <property type="protein sequence ID" value="KAK9156769.1"/>
    <property type="molecule type" value="Genomic_DNA"/>
</dbReference>
<sequence length="97" mass="11411">MPEDLQIGSFIRMEVCWGLKRLTLRELLRKHGRKPQSSSIFWLHDNISDYQLWLPEIIAIVVLRIMFYVAVITRHIGFPLCIAQMPYKNLNPSISEN</sequence>
<evidence type="ECO:0000256" key="1">
    <source>
        <dbReference type="SAM" id="Phobius"/>
    </source>
</evidence>
<dbReference type="Proteomes" id="UP001419268">
    <property type="component" value="Unassembled WGS sequence"/>
</dbReference>
<feature type="transmembrane region" description="Helical" evidence="1">
    <location>
        <begin position="52"/>
        <end position="71"/>
    </location>
</feature>
<dbReference type="AlphaFoldDB" id="A0AAP0KRZ1"/>
<reference evidence="2 3" key="1">
    <citation type="submission" date="2024-01" db="EMBL/GenBank/DDBJ databases">
        <title>Genome assemblies of Stephania.</title>
        <authorList>
            <person name="Yang L."/>
        </authorList>
    </citation>
    <scope>NUCLEOTIDE SEQUENCE [LARGE SCALE GENOMIC DNA]</scope>
    <source>
        <strain evidence="2">JXDWG</strain>
        <tissue evidence="2">Leaf</tissue>
    </source>
</reference>
<name>A0AAP0KRZ1_9MAGN</name>
<evidence type="ECO:0000313" key="2">
    <source>
        <dbReference type="EMBL" id="KAK9156769.1"/>
    </source>
</evidence>
<keyword evidence="1" id="KW-1133">Transmembrane helix</keyword>
<keyword evidence="1" id="KW-0812">Transmembrane</keyword>
<organism evidence="2 3">
    <name type="scientific">Stephania cephalantha</name>
    <dbReference type="NCBI Taxonomy" id="152367"/>
    <lineage>
        <taxon>Eukaryota</taxon>
        <taxon>Viridiplantae</taxon>
        <taxon>Streptophyta</taxon>
        <taxon>Embryophyta</taxon>
        <taxon>Tracheophyta</taxon>
        <taxon>Spermatophyta</taxon>
        <taxon>Magnoliopsida</taxon>
        <taxon>Ranunculales</taxon>
        <taxon>Menispermaceae</taxon>
        <taxon>Menispermoideae</taxon>
        <taxon>Cissampelideae</taxon>
        <taxon>Stephania</taxon>
    </lineage>
</organism>
<evidence type="ECO:0000313" key="3">
    <source>
        <dbReference type="Proteomes" id="UP001419268"/>
    </source>
</evidence>
<accession>A0AAP0KRZ1</accession>
<keyword evidence="3" id="KW-1185">Reference proteome</keyword>
<comment type="caution">
    <text evidence="2">The sequence shown here is derived from an EMBL/GenBank/DDBJ whole genome shotgun (WGS) entry which is preliminary data.</text>
</comment>
<gene>
    <name evidence="2" type="ORF">Scep_003343</name>
</gene>
<proteinExistence type="predicted"/>
<protein>
    <submittedName>
        <fullName evidence="2">Uncharacterized protein</fullName>
    </submittedName>
</protein>
<keyword evidence="1" id="KW-0472">Membrane</keyword>